<feature type="compositionally biased region" description="Low complexity" evidence="1">
    <location>
        <begin position="356"/>
        <end position="367"/>
    </location>
</feature>
<evidence type="ECO:0000313" key="3">
    <source>
        <dbReference type="Proteomes" id="UP000269721"/>
    </source>
</evidence>
<protein>
    <submittedName>
        <fullName evidence="2">Uncharacterized protein</fullName>
    </submittedName>
</protein>
<dbReference type="EMBL" id="KZ997609">
    <property type="protein sequence ID" value="RKO87188.1"/>
    <property type="molecule type" value="Genomic_DNA"/>
</dbReference>
<feature type="region of interest" description="Disordered" evidence="1">
    <location>
        <begin position="99"/>
        <end position="124"/>
    </location>
</feature>
<sequence>MASPPAKSPSTLEYSPASEETLQEHVKAGAPLEMGISQGEGIAACWMLLRTFRAVKEVAFWKLGIGASISLVFVVSVSLPTHSLLFSVAPSANVYTRVTSHATSTPQPPRSRRPRSLSAGPEFRTESVPLAGVTGRVREGPSAKPRSVLPETIWKPPVPLSGRTDSGLGRAVAVGAAPIAGFFSMHGGGASAVGVGVHGVGVGEHGAGTGGGMQLSPLMTHRMSHTASSTLGLAYHPKPKLKPQKDKTEPNGSQELISMLKESLRHARRRTLSACADHGEKTDLDAHTRTVPALAAALHPANAPVAEATRPQTAPAALAAPGGLVSRRLSMSPKAAVMGLIREHGPVAAPSPDPQPSSHSPTPPRGRSTPRSRRQSRDEPDEHGPNGSLDPARRAAAAVPLVTVSDESNSVERVEGASRVGGPNSTRRARSASSDTREADA</sequence>
<feature type="region of interest" description="Disordered" evidence="1">
    <location>
        <begin position="345"/>
        <end position="441"/>
    </location>
</feature>
<evidence type="ECO:0000256" key="1">
    <source>
        <dbReference type="SAM" id="MobiDB-lite"/>
    </source>
</evidence>
<organism evidence="2 3">
    <name type="scientific">Blyttiomyces helicus</name>
    <dbReference type="NCBI Taxonomy" id="388810"/>
    <lineage>
        <taxon>Eukaryota</taxon>
        <taxon>Fungi</taxon>
        <taxon>Fungi incertae sedis</taxon>
        <taxon>Chytridiomycota</taxon>
        <taxon>Chytridiomycota incertae sedis</taxon>
        <taxon>Chytridiomycetes</taxon>
        <taxon>Chytridiomycetes incertae sedis</taxon>
        <taxon>Blyttiomyces</taxon>
    </lineage>
</organism>
<proteinExistence type="predicted"/>
<name>A0A4P9W804_9FUNG</name>
<gene>
    <name evidence="2" type="ORF">BDK51DRAFT_36990</name>
</gene>
<feature type="region of interest" description="Disordered" evidence="1">
    <location>
        <begin position="1"/>
        <end position="20"/>
    </location>
</feature>
<keyword evidence="3" id="KW-1185">Reference proteome</keyword>
<dbReference type="AlphaFoldDB" id="A0A4P9W804"/>
<dbReference type="Proteomes" id="UP000269721">
    <property type="component" value="Unassembled WGS sequence"/>
</dbReference>
<evidence type="ECO:0000313" key="2">
    <source>
        <dbReference type="EMBL" id="RKO87188.1"/>
    </source>
</evidence>
<reference evidence="3" key="1">
    <citation type="journal article" date="2018" name="Nat. Microbiol.">
        <title>Leveraging single-cell genomics to expand the fungal tree of life.</title>
        <authorList>
            <person name="Ahrendt S.R."/>
            <person name="Quandt C.A."/>
            <person name="Ciobanu D."/>
            <person name="Clum A."/>
            <person name="Salamov A."/>
            <person name="Andreopoulos B."/>
            <person name="Cheng J.F."/>
            <person name="Woyke T."/>
            <person name="Pelin A."/>
            <person name="Henrissat B."/>
            <person name="Reynolds N.K."/>
            <person name="Benny G.L."/>
            <person name="Smith M.E."/>
            <person name="James T.Y."/>
            <person name="Grigoriev I.V."/>
        </authorList>
    </citation>
    <scope>NUCLEOTIDE SEQUENCE [LARGE SCALE GENOMIC DNA]</scope>
</reference>
<feature type="compositionally biased region" description="Basic and acidic residues" evidence="1">
    <location>
        <begin position="375"/>
        <end position="384"/>
    </location>
</feature>
<accession>A0A4P9W804</accession>
<feature type="non-terminal residue" evidence="2">
    <location>
        <position position="441"/>
    </location>
</feature>